<dbReference type="CDD" id="cd12797">
    <property type="entry name" value="M23_peptidase"/>
    <property type="match status" value="1"/>
</dbReference>
<dbReference type="InterPro" id="IPR018392">
    <property type="entry name" value="LysM"/>
</dbReference>
<reference evidence="10 11" key="1">
    <citation type="submission" date="2020-02" db="EMBL/GenBank/DDBJ databases">
        <title>A complete genome of a marine bacterium Vibrio sp. ZWAL4003 isolated from the mangrove sediment with the ability to degrade polysaccharides.</title>
        <authorList>
            <person name="Wu J."/>
            <person name="Qu W."/>
            <person name="Zeng R."/>
        </authorList>
    </citation>
    <scope>NUCLEOTIDE SEQUENCE [LARGE SCALE GENOMIC DNA]</scope>
    <source>
        <strain evidence="10 11">ZWAL4003</strain>
    </source>
</reference>
<protein>
    <submittedName>
        <fullName evidence="10">Peptidoglycan DD-metalloendopeptidase family protein</fullName>
    </submittedName>
</protein>
<sequence length="356" mass="38129">MKRFQLKTLLAYGLCGLLIGCAADFPAPVSGLQKDYRDINRGSYRGSYYEVKRGDTLYFIAYVTDKDVNDIIRFNRLEAPYTIHPGQKLRLWSPIYNTPAYGGTGAGNSSSIAANKSAPPRISSTPSSVAPKPSSATPSAATSSNVALPKPSAATTAASTAAVAKTPVSVATSVPVSPPKPSKNTNAAQANKSTNLVKKDPVKTIDQSKTKEYVGSDHQQNINKTVSKPTPQNDKVDKWLWPTKGRVVKNFSAGDQGNKGIDIAGQRGQSITSTAAGTVVYSGNALRGYGNLIIVKHNEHYLSAYAHNDQLLVKEGQSVRAGQKIATMGSSGTNSVRLHFEIRYQGKSVNPKRYLP</sequence>
<evidence type="ECO:0000256" key="1">
    <source>
        <dbReference type="ARBA" id="ARBA00004635"/>
    </source>
</evidence>
<evidence type="ECO:0000256" key="4">
    <source>
        <dbReference type="ARBA" id="ARBA00023139"/>
    </source>
</evidence>
<evidence type="ECO:0000256" key="2">
    <source>
        <dbReference type="ARBA" id="ARBA00022729"/>
    </source>
</evidence>
<evidence type="ECO:0000313" key="10">
    <source>
        <dbReference type="EMBL" id="QIH42708.1"/>
    </source>
</evidence>
<feature type="region of interest" description="Disordered" evidence="7">
    <location>
        <begin position="107"/>
        <end position="149"/>
    </location>
</feature>
<dbReference type="Pfam" id="PF01476">
    <property type="entry name" value="LysM"/>
    <property type="match status" value="1"/>
</dbReference>
<evidence type="ECO:0000259" key="9">
    <source>
        <dbReference type="PROSITE" id="PS51782"/>
    </source>
</evidence>
<feature type="region of interest" description="Disordered" evidence="7">
    <location>
        <begin position="172"/>
        <end position="194"/>
    </location>
</feature>
<feature type="compositionally biased region" description="Low complexity" evidence="7">
    <location>
        <begin position="123"/>
        <end position="149"/>
    </location>
</feature>
<dbReference type="InterPro" id="IPR016047">
    <property type="entry name" value="M23ase_b-sheet_dom"/>
</dbReference>
<feature type="region of interest" description="Disordered" evidence="7">
    <location>
        <begin position="215"/>
        <end position="237"/>
    </location>
</feature>
<dbReference type="GO" id="GO:0009279">
    <property type="term" value="C:cell outer membrane"/>
    <property type="evidence" value="ECO:0007669"/>
    <property type="project" value="TreeGrafter"/>
</dbReference>
<comment type="similarity">
    <text evidence="6">Belongs to the E.coli NlpD/Haemophilus LppB family.</text>
</comment>
<dbReference type="EMBL" id="CP049331">
    <property type="protein sequence ID" value="QIH42708.1"/>
    <property type="molecule type" value="Genomic_DNA"/>
</dbReference>
<keyword evidence="5" id="KW-0449">Lipoprotein</keyword>
<evidence type="ECO:0000256" key="7">
    <source>
        <dbReference type="SAM" id="MobiDB-lite"/>
    </source>
</evidence>
<dbReference type="PANTHER" id="PTHR21666:SF263">
    <property type="entry name" value="MUREIN HYDROLASE ACTIVATOR NLPD"/>
    <property type="match status" value="1"/>
</dbReference>
<accession>A0A6G7CKY4</accession>
<feature type="compositionally biased region" description="Polar residues" evidence="7">
    <location>
        <begin position="184"/>
        <end position="194"/>
    </location>
</feature>
<dbReference type="GO" id="GO:0032153">
    <property type="term" value="C:cell division site"/>
    <property type="evidence" value="ECO:0007669"/>
    <property type="project" value="TreeGrafter"/>
</dbReference>
<dbReference type="InterPro" id="IPR011055">
    <property type="entry name" value="Dup_hybrid_motif"/>
</dbReference>
<feature type="compositionally biased region" description="Polar residues" evidence="7">
    <location>
        <begin position="217"/>
        <end position="233"/>
    </location>
</feature>
<dbReference type="PROSITE" id="PS51782">
    <property type="entry name" value="LYSM"/>
    <property type="match status" value="1"/>
</dbReference>
<evidence type="ECO:0000256" key="8">
    <source>
        <dbReference type="SAM" id="SignalP"/>
    </source>
</evidence>
<dbReference type="AlphaFoldDB" id="A0A6G7CKY4"/>
<dbReference type="SUPFAM" id="SSF54106">
    <property type="entry name" value="LysM domain"/>
    <property type="match status" value="1"/>
</dbReference>
<gene>
    <name evidence="10" type="ORF">G5S32_12250</name>
</gene>
<feature type="signal peptide" evidence="8">
    <location>
        <begin position="1"/>
        <end position="22"/>
    </location>
</feature>
<name>A0A6G7CKY4_9VIBR</name>
<comment type="subcellular location">
    <subcellularLocation>
        <location evidence="1">Membrane</location>
        <topology evidence="1">Lipid-anchor</topology>
    </subcellularLocation>
</comment>
<dbReference type="FunFam" id="2.70.70.10:FF:000005">
    <property type="entry name" value="Hypothetical lipoprotein YgeR"/>
    <property type="match status" value="1"/>
</dbReference>
<keyword evidence="11" id="KW-1185">Reference proteome</keyword>
<dbReference type="Gene3D" id="2.70.70.10">
    <property type="entry name" value="Glucose Permease (Domain IIA)"/>
    <property type="match status" value="1"/>
</dbReference>
<dbReference type="Proteomes" id="UP000503003">
    <property type="component" value="Chromosome 1"/>
</dbReference>
<keyword evidence="4" id="KW-0564">Palmitate</keyword>
<dbReference type="KEGG" id="vzi:G5S32_12250"/>
<dbReference type="InterPro" id="IPR036779">
    <property type="entry name" value="LysM_dom_sf"/>
</dbReference>
<dbReference type="PROSITE" id="PS51257">
    <property type="entry name" value="PROKAR_LIPOPROTEIN"/>
    <property type="match status" value="1"/>
</dbReference>
<dbReference type="GO" id="GO:0004222">
    <property type="term" value="F:metalloendopeptidase activity"/>
    <property type="evidence" value="ECO:0007669"/>
    <property type="project" value="TreeGrafter"/>
</dbReference>
<dbReference type="CDD" id="cd00118">
    <property type="entry name" value="LysM"/>
    <property type="match status" value="1"/>
</dbReference>
<feature type="domain" description="LysM" evidence="9">
    <location>
        <begin position="47"/>
        <end position="91"/>
    </location>
</feature>
<proteinExistence type="inferred from homology"/>
<dbReference type="Pfam" id="PF01551">
    <property type="entry name" value="Peptidase_M23"/>
    <property type="match status" value="1"/>
</dbReference>
<evidence type="ECO:0000256" key="5">
    <source>
        <dbReference type="ARBA" id="ARBA00023288"/>
    </source>
</evidence>
<evidence type="ECO:0000313" key="11">
    <source>
        <dbReference type="Proteomes" id="UP000503003"/>
    </source>
</evidence>
<dbReference type="Gene3D" id="3.10.350.10">
    <property type="entry name" value="LysM domain"/>
    <property type="match status" value="1"/>
</dbReference>
<feature type="chain" id="PRO_5026297862" evidence="8">
    <location>
        <begin position="23"/>
        <end position="356"/>
    </location>
</feature>
<keyword evidence="3" id="KW-0472">Membrane</keyword>
<evidence type="ECO:0000256" key="6">
    <source>
        <dbReference type="ARBA" id="ARBA00038420"/>
    </source>
</evidence>
<evidence type="ECO:0000256" key="3">
    <source>
        <dbReference type="ARBA" id="ARBA00023136"/>
    </source>
</evidence>
<keyword evidence="2 8" id="KW-0732">Signal</keyword>
<dbReference type="SMART" id="SM00257">
    <property type="entry name" value="LysM"/>
    <property type="match status" value="1"/>
</dbReference>
<dbReference type="PANTHER" id="PTHR21666">
    <property type="entry name" value="PEPTIDASE-RELATED"/>
    <property type="match status" value="1"/>
</dbReference>
<dbReference type="InterPro" id="IPR050570">
    <property type="entry name" value="Cell_wall_metabolism_enzyme"/>
</dbReference>
<organism evidence="10 11">
    <name type="scientific">Vibrio ziniensis</name>
    <dbReference type="NCBI Taxonomy" id="2711221"/>
    <lineage>
        <taxon>Bacteria</taxon>
        <taxon>Pseudomonadati</taxon>
        <taxon>Pseudomonadota</taxon>
        <taxon>Gammaproteobacteria</taxon>
        <taxon>Vibrionales</taxon>
        <taxon>Vibrionaceae</taxon>
        <taxon>Vibrio</taxon>
    </lineage>
</organism>
<dbReference type="SUPFAM" id="SSF51261">
    <property type="entry name" value="Duplicated hybrid motif"/>
    <property type="match status" value="1"/>
</dbReference>